<evidence type="ECO:0000313" key="3">
    <source>
        <dbReference type="Proteomes" id="UP000019222"/>
    </source>
</evidence>
<dbReference type="GO" id="GO:0003676">
    <property type="term" value="F:nucleic acid binding"/>
    <property type="evidence" value="ECO:0007669"/>
    <property type="project" value="InterPro"/>
</dbReference>
<dbReference type="RefSeq" id="WP_025253372.1">
    <property type="nucleotide sequence ID" value="NZ_CP004353.1"/>
</dbReference>
<dbReference type="eggNOG" id="COG1403">
    <property type="taxonomic scope" value="Bacteria"/>
</dbReference>
<dbReference type="STRING" id="1224164.B843_09910"/>
<dbReference type="GO" id="GO:0008270">
    <property type="term" value="F:zinc ion binding"/>
    <property type="evidence" value="ECO:0007669"/>
    <property type="project" value="InterPro"/>
</dbReference>
<dbReference type="GO" id="GO:0004519">
    <property type="term" value="F:endonuclease activity"/>
    <property type="evidence" value="ECO:0007669"/>
    <property type="project" value="InterPro"/>
</dbReference>
<dbReference type="HOGENOM" id="CLU_035975_1_0_11"/>
<dbReference type="CDD" id="cd00085">
    <property type="entry name" value="HNHc"/>
    <property type="match status" value="1"/>
</dbReference>
<dbReference type="Gene3D" id="1.10.30.50">
    <property type="match status" value="1"/>
</dbReference>
<gene>
    <name evidence="2" type="ORF">B843_09910</name>
</gene>
<protein>
    <recommendedName>
        <fullName evidence="1">HNH nuclease domain-containing protein</fullName>
    </recommendedName>
</protein>
<dbReference type="KEGG" id="cvt:B843_09910"/>
<feature type="domain" description="HNH nuclease" evidence="1">
    <location>
        <begin position="263"/>
        <end position="315"/>
    </location>
</feature>
<reference evidence="2 3" key="1">
    <citation type="submission" date="2013-02" db="EMBL/GenBank/DDBJ databases">
        <title>The complete genome sequence of Corynebacterium vitaeruminis DSM 20294.</title>
        <authorList>
            <person name="Ruckert C."/>
            <person name="Albersmeier A."/>
            <person name="Kalinowski J."/>
        </authorList>
    </citation>
    <scope>NUCLEOTIDE SEQUENCE [LARGE SCALE GENOMIC DNA]</scope>
    <source>
        <strain evidence="3">ATCC 10234</strain>
    </source>
</reference>
<organism evidence="2 3">
    <name type="scientific">Corynebacterium vitaeruminis DSM 20294</name>
    <dbReference type="NCBI Taxonomy" id="1224164"/>
    <lineage>
        <taxon>Bacteria</taxon>
        <taxon>Bacillati</taxon>
        <taxon>Actinomycetota</taxon>
        <taxon>Actinomycetes</taxon>
        <taxon>Mycobacteriales</taxon>
        <taxon>Corynebacteriaceae</taxon>
        <taxon>Corynebacterium</taxon>
    </lineage>
</organism>
<sequence length="358" mass="39513">MDNAYFAASRSSVALAQTDTDYNRKLLTEWLPFVEEQLAEGRNAEQIVSAIKKEVVKSKARIRAIVHALIVLRRFPKVIGEAIKHGHIDVDRLIAMANKLRGVSDDARNEVDGACAAMLRPRVPSEAFVLAAALGNRIRKIILMHQAEPLAPPEKKPTGSVRIDERQRFRFAFSFDDIEGAFIHKGLRAFMRKHACDLAEAFRRLVAGEQKAKAHLNLYVSPDGVAYLPEVGWLSPAQAKKLLVTKVKPMSTAESDTYGPPATMRAFVKGRDGSCRYPGCSVDAEHCQIDHVIPHGEGGATSPRNLHCLCQHHHNMKTRNQVSVTIDAAGVDTWILHDGEEVVTFPEGPLATVPTPRS</sequence>
<dbReference type="EMBL" id="CP004353">
    <property type="protein sequence ID" value="AHI23367.1"/>
    <property type="molecule type" value="Genomic_DNA"/>
</dbReference>
<dbReference type="InterPro" id="IPR003615">
    <property type="entry name" value="HNH_nuc"/>
</dbReference>
<dbReference type="InterPro" id="IPR002711">
    <property type="entry name" value="HNH"/>
</dbReference>
<accession>W5Y2F7</accession>
<dbReference type="PATRIC" id="fig|1224164.3.peg.2002"/>
<proteinExistence type="predicted"/>
<dbReference type="Proteomes" id="UP000019222">
    <property type="component" value="Chromosome"/>
</dbReference>
<name>W5Y2F7_9CORY</name>
<dbReference type="SMART" id="SM00507">
    <property type="entry name" value="HNHc"/>
    <property type="match status" value="1"/>
</dbReference>
<evidence type="ECO:0000259" key="1">
    <source>
        <dbReference type="SMART" id="SM00507"/>
    </source>
</evidence>
<dbReference type="AlphaFoldDB" id="W5Y2F7"/>
<evidence type="ECO:0000313" key="2">
    <source>
        <dbReference type="EMBL" id="AHI23367.1"/>
    </source>
</evidence>
<keyword evidence="3" id="KW-1185">Reference proteome</keyword>
<dbReference type="Pfam" id="PF01844">
    <property type="entry name" value="HNH"/>
    <property type="match status" value="1"/>
</dbReference>